<dbReference type="AlphaFoldDB" id="A0A2W5TPV0"/>
<dbReference type="InterPro" id="IPR013325">
    <property type="entry name" value="RNA_pol_sigma_r2"/>
</dbReference>
<dbReference type="InterPro" id="IPR036388">
    <property type="entry name" value="WH-like_DNA-bd_sf"/>
</dbReference>
<evidence type="ECO:0000256" key="5">
    <source>
        <dbReference type="ARBA" id="ARBA00023163"/>
    </source>
</evidence>
<accession>A0A2W5TPV0</accession>
<evidence type="ECO:0000256" key="4">
    <source>
        <dbReference type="ARBA" id="ARBA00023125"/>
    </source>
</evidence>
<dbReference type="GO" id="GO:0016987">
    <property type="term" value="F:sigma factor activity"/>
    <property type="evidence" value="ECO:0007669"/>
    <property type="project" value="UniProtKB-KW"/>
</dbReference>
<evidence type="ECO:0000256" key="1">
    <source>
        <dbReference type="ARBA" id="ARBA00010641"/>
    </source>
</evidence>
<dbReference type="PANTHER" id="PTHR43133:SF8">
    <property type="entry name" value="RNA POLYMERASE SIGMA FACTOR HI_1459-RELATED"/>
    <property type="match status" value="1"/>
</dbReference>
<comment type="caution">
    <text evidence="8">The sequence shown here is derived from an EMBL/GenBank/DDBJ whole genome shotgun (WGS) entry which is preliminary data.</text>
</comment>
<proteinExistence type="inferred from homology"/>
<evidence type="ECO:0000256" key="3">
    <source>
        <dbReference type="ARBA" id="ARBA00023082"/>
    </source>
</evidence>
<sequence length="207" mass="23096">MSPAKLRLVGSSPDDAVLIDAIERGDRSASSAIYERLRPVISRTVRRVAPRGLEHDDLVQQAFVELIVSLRTRPEVRSLDAWASTITARVVFHRLRRDHLETRFAVLEDDGGVLEHLVAPQLDPHQAATQRQALSGIARCMAGLHADRMQVFVLHDVHGFELKEIAEILGISVSNAQTRLVRGRKELHQALEAHPEWRAALHEEGAS</sequence>
<feature type="domain" description="RNA polymerase sigma factor 70 region 4 type 2" evidence="7">
    <location>
        <begin position="137"/>
        <end position="187"/>
    </location>
</feature>
<dbReference type="Pfam" id="PF08281">
    <property type="entry name" value="Sigma70_r4_2"/>
    <property type="match status" value="1"/>
</dbReference>
<dbReference type="InterPro" id="IPR013249">
    <property type="entry name" value="RNA_pol_sigma70_r4_t2"/>
</dbReference>
<protein>
    <recommendedName>
        <fullName evidence="10">RNA polymerase sigma factor</fullName>
    </recommendedName>
</protein>
<dbReference type="CDD" id="cd06171">
    <property type="entry name" value="Sigma70_r4"/>
    <property type="match status" value="1"/>
</dbReference>
<evidence type="ECO:0000313" key="8">
    <source>
        <dbReference type="EMBL" id="PZR17580.1"/>
    </source>
</evidence>
<evidence type="ECO:0000313" key="9">
    <source>
        <dbReference type="Proteomes" id="UP000249061"/>
    </source>
</evidence>
<dbReference type="Proteomes" id="UP000249061">
    <property type="component" value="Unassembled WGS sequence"/>
</dbReference>
<dbReference type="Gene3D" id="1.10.10.10">
    <property type="entry name" value="Winged helix-like DNA-binding domain superfamily/Winged helix DNA-binding domain"/>
    <property type="match status" value="1"/>
</dbReference>
<dbReference type="InterPro" id="IPR039425">
    <property type="entry name" value="RNA_pol_sigma-70-like"/>
</dbReference>
<dbReference type="EMBL" id="QFQP01000002">
    <property type="protein sequence ID" value="PZR17580.1"/>
    <property type="molecule type" value="Genomic_DNA"/>
</dbReference>
<name>A0A2W5TPV0_9BACT</name>
<keyword evidence="5" id="KW-0804">Transcription</keyword>
<dbReference type="GO" id="GO:0003677">
    <property type="term" value="F:DNA binding"/>
    <property type="evidence" value="ECO:0007669"/>
    <property type="project" value="UniProtKB-KW"/>
</dbReference>
<dbReference type="InterPro" id="IPR013324">
    <property type="entry name" value="RNA_pol_sigma_r3/r4-like"/>
</dbReference>
<evidence type="ECO:0000259" key="7">
    <source>
        <dbReference type="Pfam" id="PF08281"/>
    </source>
</evidence>
<dbReference type="InterPro" id="IPR014284">
    <property type="entry name" value="RNA_pol_sigma-70_dom"/>
</dbReference>
<dbReference type="Gene3D" id="1.10.1740.10">
    <property type="match status" value="1"/>
</dbReference>
<keyword evidence="3" id="KW-0731">Sigma factor</keyword>
<dbReference type="NCBIfam" id="TIGR02937">
    <property type="entry name" value="sigma70-ECF"/>
    <property type="match status" value="1"/>
</dbReference>
<dbReference type="Pfam" id="PF04542">
    <property type="entry name" value="Sigma70_r2"/>
    <property type="match status" value="1"/>
</dbReference>
<dbReference type="SUPFAM" id="SSF88946">
    <property type="entry name" value="Sigma2 domain of RNA polymerase sigma factors"/>
    <property type="match status" value="1"/>
</dbReference>
<feature type="domain" description="RNA polymerase sigma-70 region 2" evidence="6">
    <location>
        <begin position="33"/>
        <end position="97"/>
    </location>
</feature>
<dbReference type="PANTHER" id="PTHR43133">
    <property type="entry name" value="RNA POLYMERASE ECF-TYPE SIGMA FACTO"/>
    <property type="match status" value="1"/>
</dbReference>
<dbReference type="InterPro" id="IPR007627">
    <property type="entry name" value="RNA_pol_sigma70_r2"/>
</dbReference>
<evidence type="ECO:0008006" key="10">
    <source>
        <dbReference type="Google" id="ProtNLM"/>
    </source>
</evidence>
<dbReference type="GO" id="GO:0006352">
    <property type="term" value="P:DNA-templated transcription initiation"/>
    <property type="evidence" value="ECO:0007669"/>
    <property type="project" value="InterPro"/>
</dbReference>
<organism evidence="8 9">
    <name type="scientific">Archangium gephyra</name>
    <dbReference type="NCBI Taxonomy" id="48"/>
    <lineage>
        <taxon>Bacteria</taxon>
        <taxon>Pseudomonadati</taxon>
        <taxon>Myxococcota</taxon>
        <taxon>Myxococcia</taxon>
        <taxon>Myxococcales</taxon>
        <taxon>Cystobacterineae</taxon>
        <taxon>Archangiaceae</taxon>
        <taxon>Archangium</taxon>
    </lineage>
</organism>
<dbReference type="SUPFAM" id="SSF88659">
    <property type="entry name" value="Sigma3 and sigma4 domains of RNA polymerase sigma factors"/>
    <property type="match status" value="1"/>
</dbReference>
<evidence type="ECO:0000259" key="6">
    <source>
        <dbReference type="Pfam" id="PF04542"/>
    </source>
</evidence>
<reference evidence="8 9" key="1">
    <citation type="submission" date="2017-08" db="EMBL/GenBank/DDBJ databases">
        <title>Infants hospitalized years apart are colonized by the same room-sourced microbial strains.</title>
        <authorList>
            <person name="Brooks B."/>
            <person name="Olm M.R."/>
            <person name="Firek B.A."/>
            <person name="Baker R."/>
            <person name="Thomas B.C."/>
            <person name="Morowitz M.J."/>
            <person name="Banfield J.F."/>
        </authorList>
    </citation>
    <scope>NUCLEOTIDE SEQUENCE [LARGE SCALE GENOMIC DNA]</scope>
    <source>
        <strain evidence="8">S2_003_000_R2_14</strain>
    </source>
</reference>
<keyword evidence="4" id="KW-0238">DNA-binding</keyword>
<keyword evidence="2" id="KW-0805">Transcription regulation</keyword>
<gene>
    <name evidence="8" type="ORF">DI536_04505</name>
</gene>
<evidence type="ECO:0000256" key="2">
    <source>
        <dbReference type="ARBA" id="ARBA00023015"/>
    </source>
</evidence>
<comment type="similarity">
    <text evidence="1">Belongs to the sigma-70 factor family. ECF subfamily.</text>
</comment>